<evidence type="ECO:0000313" key="3">
    <source>
        <dbReference type="Proteomes" id="UP000665025"/>
    </source>
</evidence>
<dbReference type="InterPro" id="IPR029058">
    <property type="entry name" value="AB_hydrolase_fold"/>
</dbReference>
<dbReference type="PANTHER" id="PTHR43798">
    <property type="entry name" value="MONOACYLGLYCEROL LIPASE"/>
    <property type="match status" value="1"/>
</dbReference>
<dbReference type="SUPFAM" id="SSF53474">
    <property type="entry name" value="alpha/beta-Hydrolases"/>
    <property type="match status" value="1"/>
</dbReference>
<evidence type="ECO:0000313" key="2">
    <source>
        <dbReference type="EMBL" id="QTL36863.1"/>
    </source>
</evidence>
<accession>A0ABX7V7H2</accession>
<dbReference type="Gene3D" id="3.40.50.1820">
    <property type="entry name" value="alpha/beta hydrolase"/>
    <property type="match status" value="1"/>
</dbReference>
<evidence type="ECO:0000259" key="1">
    <source>
        <dbReference type="Pfam" id="PF12697"/>
    </source>
</evidence>
<dbReference type="InterPro" id="IPR050266">
    <property type="entry name" value="AB_hydrolase_sf"/>
</dbReference>
<name>A0ABX7V7H2_9GAMM</name>
<dbReference type="GO" id="GO:0016787">
    <property type="term" value="F:hydrolase activity"/>
    <property type="evidence" value="ECO:0007669"/>
    <property type="project" value="UniProtKB-KW"/>
</dbReference>
<dbReference type="InterPro" id="IPR000073">
    <property type="entry name" value="AB_hydrolase_1"/>
</dbReference>
<feature type="domain" description="AB hydrolase-1" evidence="1">
    <location>
        <begin position="19"/>
        <end position="228"/>
    </location>
</feature>
<dbReference type="Pfam" id="PF12697">
    <property type="entry name" value="Abhydrolase_6"/>
    <property type="match status" value="1"/>
</dbReference>
<organism evidence="2 3">
    <name type="scientific">Pseudoalteromonas viridis</name>
    <dbReference type="NCBI Taxonomy" id="339617"/>
    <lineage>
        <taxon>Bacteria</taxon>
        <taxon>Pseudomonadati</taxon>
        <taxon>Pseudomonadota</taxon>
        <taxon>Gammaproteobacteria</taxon>
        <taxon>Alteromonadales</taxon>
        <taxon>Pseudoalteromonadaceae</taxon>
        <taxon>Pseudoalteromonas</taxon>
    </lineage>
</organism>
<reference evidence="2 3" key="1">
    <citation type="submission" date="2021-03" db="EMBL/GenBank/DDBJ databases">
        <title>Complete Genome of Pseudoalteromonas viridis Strain BBR56, a new biocontrol bacterial candidate.</title>
        <authorList>
            <person name="Handayani D.P."/>
            <person name="Isnansetyo A."/>
            <person name="Istiqomah I."/>
            <person name="Jumina J."/>
        </authorList>
    </citation>
    <scope>NUCLEOTIDE SEQUENCE [LARGE SCALE GENOMIC DNA]</scope>
    <source>
        <strain evidence="2 3">BBR56</strain>
    </source>
</reference>
<keyword evidence="2" id="KW-0378">Hydrolase</keyword>
<sequence length="238" mass="26511">MIVAIRERVCLIPGTMCDDRLWAPLQRHLSSDYQVEHVAIESQPDRDAMHQLIASQTAVQPCHLVGFSMGGYLALEHALSCQPRLRSLVLIATSAQGLTAQEQHSRAAMLDWLSKHPYLGMSDKRLAEFVHAGQLSNPEVVSVVRAMDRQLGQQTLLAQLRATTARTCLLDAMSRLTCPVLIIGAQDDLKVPQQDLWQMHQACPGSQLQILPECGHMVPLERPAQLAKLMEEFFKSCK</sequence>
<protein>
    <submittedName>
        <fullName evidence="2">Alpha/beta hydrolase</fullName>
    </submittedName>
</protein>
<keyword evidence="3" id="KW-1185">Reference proteome</keyword>
<dbReference type="Proteomes" id="UP000665025">
    <property type="component" value="Chromosome 1"/>
</dbReference>
<gene>
    <name evidence="2" type="ORF">J5X90_07550</name>
</gene>
<proteinExistence type="predicted"/>
<dbReference type="RefSeq" id="WP_209053260.1">
    <property type="nucleotide sequence ID" value="NZ_CP072425.1"/>
</dbReference>
<dbReference type="EMBL" id="CP072425">
    <property type="protein sequence ID" value="QTL36863.1"/>
    <property type="molecule type" value="Genomic_DNA"/>
</dbReference>